<evidence type="ECO:0000313" key="2">
    <source>
        <dbReference type="EMBL" id="GIQ68287.1"/>
    </source>
</evidence>
<feature type="chain" id="PRO_5035249442" description="Copper amine oxidase-like N-terminal domain-containing protein" evidence="1">
    <location>
        <begin position="24"/>
        <end position="202"/>
    </location>
</feature>
<gene>
    <name evidence="2" type="ORF">XYCOK13_11110</name>
</gene>
<organism evidence="2 3">
    <name type="scientific">Xylanibacillus composti</name>
    <dbReference type="NCBI Taxonomy" id="1572762"/>
    <lineage>
        <taxon>Bacteria</taxon>
        <taxon>Bacillati</taxon>
        <taxon>Bacillota</taxon>
        <taxon>Bacilli</taxon>
        <taxon>Bacillales</taxon>
        <taxon>Paenibacillaceae</taxon>
        <taxon>Xylanibacillus</taxon>
    </lineage>
</organism>
<evidence type="ECO:0008006" key="4">
    <source>
        <dbReference type="Google" id="ProtNLM"/>
    </source>
</evidence>
<proteinExistence type="predicted"/>
<keyword evidence="3" id="KW-1185">Reference proteome</keyword>
<protein>
    <recommendedName>
        <fullName evidence="4">Copper amine oxidase-like N-terminal domain-containing protein</fullName>
    </recommendedName>
</protein>
<dbReference type="EMBL" id="BOVK01000014">
    <property type="protein sequence ID" value="GIQ68287.1"/>
    <property type="molecule type" value="Genomic_DNA"/>
</dbReference>
<evidence type="ECO:0000256" key="1">
    <source>
        <dbReference type="SAM" id="SignalP"/>
    </source>
</evidence>
<feature type="signal peptide" evidence="1">
    <location>
        <begin position="1"/>
        <end position="23"/>
    </location>
</feature>
<dbReference type="Proteomes" id="UP000677918">
    <property type="component" value="Unassembled WGS sequence"/>
</dbReference>
<evidence type="ECO:0000313" key="3">
    <source>
        <dbReference type="Proteomes" id="UP000677918"/>
    </source>
</evidence>
<dbReference type="RefSeq" id="WP_213410896.1">
    <property type="nucleotide sequence ID" value="NZ_BOVK01000014.1"/>
</dbReference>
<dbReference type="AlphaFoldDB" id="A0A8J4M1W6"/>
<accession>A0A8J4M1W6</accession>
<sequence>MKLGRVLLLTLVLVSLVSMSVWADDVYQNYKAKPVKLSINGKETKDNGLQLEDGKTMLPFPAVSDTLQALTKWDARGQTLQVYKPNVHIFPFQVSKRELVRFGTVFKGKYEFFIETQVDNLQTSISSLKINIVDPFGNTVYGYIYEDQLKDVGEEFWLTTEPINLDFKHTGKYTIKVYMKMSPDSEYALVSEKVIRSKNKGE</sequence>
<reference evidence="2" key="1">
    <citation type="submission" date="2021-04" db="EMBL/GenBank/DDBJ databases">
        <title>Draft genome sequence of Xylanibacillus composti strain K13.</title>
        <authorList>
            <person name="Uke A."/>
            <person name="Chhe C."/>
            <person name="Baramee S."/>
            <person name="Kosugi A."/>
        </authorList>
    </citation>
    <scope>NUCLEOTIDE SEQUENCE</scope>
    <source>
        <strain evidence="2">K13</strain>
    </source>
</reference>
<keyword evidence="1" id="KW-0732">Signal</keyword>
<comment type="caution">
    <text evidence="2">The sequence shown here is derived from an EMBL/GenBank/DDBJ whole genome shotgun (WGS) entry which is preliminary data.</text>
</comment>
<name>A0A8J4M1W6_9BACL</name>